<dbReference type="InterPro" id="IPR005149">
    <property type="entry name" value="Tscrpt_reg_PadR_N"/>
</dbReference>
<protein>
    <submittedName>
        <fullName evidence="2">PadR family transcriptional regulator</fullName>
    </submittedName>
</protein>
<dbReference type="InterPro" id="IPR036388">
    <property type="entry name" value="WH-like_DNA-bd_sf"/>
</dbReference>
<comment type="caution">
    <text evidence="2">The sequence shown here is derived from an EMBL/GenBank/DDBJ whole genome shotgun (WGS) entry which is preliminary data.</text>
</comment>
<dbReference type="InterPro" id="IPR052509">
    <property type="entry name" value="Metal_resp_DNA-bind_regulator"/>
</dbReference>
<sequence>MLRDFFLGSIKIHILYHANEEPIYGAFLIEELASHGYDISPGTLYPALKSLHDNKLLDKYEQNVNGKIRKYYTITEKGRRVLEEGKQQVRELAEEVLDDDWKRRNEC</sequence>
<gene>
    <name evidence="2" type="ORF">ACFQMN_12045</name>
</gene>
<keyword evidence="3" id="KW-1185">Reference proteome</keyword>
<reference evidence="3" key="1">
    <citation type="journal article" date="2019" name="Int. J. Syst. Evol. Microbiol.">
        <title>The Global Catalogue of Microorganisms (GCM) 10K type strain sequencing project: providing services to taxonomists for standard genome sequencing and annotation.</title>
        <authorList>
            <consortium name="The Broad Institute Genomics Platform"/>
            <consortium name="The Broad Institute Genome Sequencing Center for Infectious Disease"/>
            <person name="Wu L."/>
            <person name="Ma J."/>
        </authorList>
    </citation>
    <scope>NUCLEOTIDE SEQUENCE [LARGE SCALE GENOMIC DNA]</scope>
    <source>
        <strain evidence="3">CCUG 73951</strain>
    </source>
</reference>
<dbReference type="Proteomes" id="UP001596494">
    <property type="component" value="Unassembled WGS sequence"/>
</dbReference>
<dbReference type="PANTHER" id="PTHR33169:SF14">
    <property type="entry name" value="TRANSCRIPTIONAL REGULATOR RV3488"/>
    <property type="match status" value="1"/>
</dbReference>
<accession>A0ABW2K612</accession>
<organism evidence="2 3">
    <name type="scientific">Halobacillus campisalis</name>
    <dbReference type="NCBI Taxonomy" id="435909"/>
    <lineage>
        <taxon>Bacteria</taxon>
        <taxon>Bacillati</taxon>
        <taxon>Bacillota</taxon>
        <taxon>Bacilli</taxon>
        <taxon>Bacillales</taxon>
        <taxon>Bacillaceae</taxon>
        <taxon>Halobacillus</taxon>
    </lineage>
</organism>
<dbReference type="EMBL" id="JBHTBY010000010">
    <property type="protein sequence ID" value="MFC7321607.1"/>
    <property type="molecule type" value="Genomic_DNA"/>
</dbReference>
<dbReference type="RefSeq" id="WP_289216859.1">
    <property type="nucleotide sequence ID" value="NZ_JAPVRC010000009.1"/>
</dbReference>
<dbReference type="Pfam" id="PF03551">
    <property type="entry name" value="PadR"/>
    <property type="match status" value="1"/>
</dbReference>
<feature type="domain" description="Transcription regulator PadR N-terminal" evidence="1">
    <location>
        <begin position="14"/>
        <end position="84"/>
    </location>
</feature>
<evidence type="ECO:0000313" key="3">
    <source>
        <dbReference type="Proteomes" id="UP001596494"/>
    </source>
</evidence>
<evidence type="ECO:0000313" key="2">
    <source>
        <dbReference type="EMBL" id="MFC7321607.1"/>
    </source>
</evidence>
<dbReference type="SUPFAM" id="SSF46785">
    <property type="entry name" value="Winged helix' DNA-binding domain"/>
    <property type="match status" value="1"/>
</dbReference>
<evidence type="ECO:0000259" key="1">
    <source>
        <dbReference type="Pfam" id="PF03551"/>
    </source>
</evidence>
<proteinExistence type="predicted"/>
<name>A0ABW2K612_9BACI</name>
<dbReference type="Gene3D" id="1.10.10.10">
    <property type="entry name" value="Winged helix-like DNA-binding domain superfamily/Winged helix DNA-binding domain"/>
    <property type="match status" value="1"/>
</dbReference>
<dbReference type="InterPro" id="IPR036390">
    <property type="entry name" value="WH_DNA-bd_sf"/>
</dbReference>
<dbReference type="PANTHER" id="PTHR33169">
    <property type="entry name" value="PADR-FAMILY TRANSCRIPTIONAL REGULATOR"/>
    <property type="match status" value="1"/>
</dbReference>